<accession>A0A9X3AC19</accession>
<dbReference type="InterPro" id="IPR021318">
    <property type="entry name" value="DUF2919"/>
</dbReference>
<dbReference type="AlphaFoldDB" id="A0A9X3AC19"/>
<keyword evidence="1" id="KW-0472">Membrane</keyword>
<evidence type="ECO:0000313" key="2">
    <source>
        <dbReference type="EMBL" id="MCT4701418.1"/>
    </source>
</evidence>
<dbReference type="EMBL" id="JALHAP010000074">
    <property type="protein sequence ID" value="MCT4701418.1"/>
    <property type="molecule type" value="Genomic_DNA"/>
</dbReference>
<dbReference type="Proteomes" id="UP001150641">
    <property type="component" value="Unassembled WGS sequence"/>
</dbReference>
<keyword evidence="1" id="KW-0812">Transmembrane</keyword>
<feature type="transmembrane region" description="Helical" evidence="1">
    <location>
        <begin position="86"/>
        <end position="106"/>
    </location>
</feature>
<proteinExistence type="predicted"/>
<name>A0A9X3AC19_9ENTR</name>
<evidence type="ECO:0000313" key="3">
    <source>
        <dbReference type="Proteomes" id="UP001150641"/>
    </source>
</evidence>
<evidence type="ECO:0000256" key="1">
    <source>
        <dbReference type="SAM" id="Phobius"/>
    </source>
</evidence>
<feature type="transmembrane region" description="Helical" evidence="1">
    <location>
        <begin position="17"/>
        <end position="37"/>
    </location>
</feature>
<sequence>MYSPSDYDVHGNLKTPFLFWCILLFQARTWFLLVLAGASRQQGEALLALFYPERDNFWLGLLPGIPAALAFVIGGRRHLWPGLWAAWRWVLIVAQVAVLVWQILVIYQGEELSGVTLALLTGDVFALWWLATNRRLRDYFSAQRE</sequence>
<organism evidence="2 3">
    <name type="scientific">Dryocola boscaweniae</name>
    <dbReference type="NCBI Taxonomy" id="2925397"/>
    <lineage>
        <taxon>Bacteria</taxon>
        <taxon>Pseudomonadati</taxon>
        <taxon>Pseudomonadota</taxon>
        <taxon>Gammaproteobacteria</taxon>
        <taxon>Enterobacterales</taxon>
        <taxon>Enterobacteriaceae</taxon>
        <taxon>Dryocola</taxon>
    </lineage>
</organism>
<protein>
    <submittedName>
        <fullName evidence="2">DUF2919 domain-containing protein</fullName>
    </submittedName>
</protein>
<dbReference type="RefSeq" id="WP_271122330.1">
    <property type="nucleotide sequence ID" value="NZ_JALHAN010000061.1"/>
</dbReference>
<keyword evidence="1" id="KW-1133">Transmembrane helix</keyword>
<feature type="transmembrane region" description="Helical" evidence="1">
    <location>
        <begin position="112"/>
        <end position="131"/>
    </location>
</feature>
<feature type="transmembrane region" description="Helical" evidence="1">
    <location>
        <begin position="57"/>
        <end position="74"/>
    </location>
</feature>
<keyword evidence="3" id="KW-1185">Reference proteome</keyword>
<reference evidence="2" key="1">
    <citation type="submission" date="2022-03" db="EMBL/GenBank/DDBJ databases">
        <title>Proposal of a novel genus Dryocolo and two novel species.</title>
        <authorList>
            <person name="Maddock D.W."/>
            <person name="Brady C.L."/>
            <person name="Denman S."/>
            <person name="Arnold D."/>
        </authorList>
    </citation>
    <scope>NUCLEOTIDE SEQUENCE</scope>
    <source>
        <strain evidence="2">H6W4</strain>
    </source>
</reference>
<dbReference type="Pfam" id="PF11143">
    <property type="entry name" value="DUF2919"/>
    <property type="match status" value="1"/>
</dbReference>
<gene>
    <name evidence="2" type="ORF">MUA00_06325</name>
</gene>
<comment type="caution">
    <text evidence="2">The sequence shown here is derived from an EMBL/GenBank/DDBJ whole genome shotgun (WGS) entry which is preliminary data.</text>
</comment>